<feature type="transmembrane region" description="Helical" evidence="1">
    <location>
        <begin position="172"/>
        <end position="191"/>
    </location>
</feature>
<organism evidence="2 3">
    <name type="scientific">Caenorhabditis briggsae</name>
    <dbReference type="NCBI Taxonomy" id="6238"/>
    <lineage>
        <taxon>Eukaryota</taxon>
        <taxon>Metazoa</taxon>
        <taxon>Ecdysozoa</taxon>
        <taxon>Nematoda</taxon>
        <taxon>Chromadorea</taxon>
        <taxon>Rhabditida</taxon>
        <taxon>Rhabditina</taxon>
        <taxon>Rhabditomorpha</taxon>
        <taxon>Rhabditoidea</taxon>
        <taxon>Rhabditidae</taxon>
        <taxon>Peloderinae</taxon>
        <taxon>Caenorhabditis</taxon>
    </lineage>
</organism>
<keyword evidence="1" id="KW-1133">Transmembrane helix</keyword>
<keyword evidence="1" id="KW-0812">Transmembrane</keyword>
<proteinExistence type="predicted"/>
<name>A0AAE9IWE8_CAEBR</name>
<dbReference type="AlphaFoldDB" id="A0AAE9IWE8"/>
<dbReference type="EMBL" id="CP090892">
    <property type="protein sequence ID" value="ULU07985.1"/>
    <property type="molecule type" value="Genomic_DNA"/>
</dbReference>
<dbReference type="PANTHER" id="PTHR45830">
    <property type="entry name" value="SERPENTINE RECEPTOR, CLASS I"/>
    <property type="match status" value="1"/>
</dbReference>
<feature type="transmembrane region" description="Helical" evidence="1">
    <location>
        <begin position="28"/>
        <end position="48"/>
    </location>
</feature>
<evidence type="ECO:0000313" key="3">
    <source>
        <dbReference type="Proteomes" id="UP000827892"/>
    </source>
</evidence>
<feature type="transmembrane region" description="Helical" evidence="1">
    <location>
        <begin position="86"/>
        <end position="110"/>
    </location>
</feature>
<accession>A0AAE9IWE8</accession>
<evidence type="ECO:0000256" key="1">
    <source>
        <dbReference type="SAM" id="Phobius"/>
    </source>
</evidence>
<dbReference type="InterPro" id="IPR019429">
    <property type="entry name" value="7TM_GPCR_serpentine_rcpt_Sri"/>
</dbReference>
<feature type="transmembrane region" description="Helical" evidence="1">
    <location>
        <begin position="138"/>
        <end position="160"/>
    </location>
</feature>
<reference evidence="2 3" key="1">
    <citation type="submission" date="2022-05" db="EMBL/GenBank/DDBJ databases">
        <title>Chromosome-level reference genomes for two strains of Caenorhabditis briggsae: an improved platform for comparative genomics.</title>
        <authorList>
            <person name="Stevens L."/>
            <person name="Andersen E.C."/>
        </authorList>
    </citation>
    <scope>NUCLEOTIDE SEQUENCE [LARGE SCALE GENOMIC DNA]</scope>
    <source>
        <strain evidence="2">QX1410_ONT</strain>
        <tissue evidence="2">Whole-organism</tissue>
    </source>
</reference>
<sequence length="201" mass="22369">MECLVYCFVRKHQIISKLVSRHVLSDGWYVFGTILSFSVPIIVGVVFSQAGMRREDQMDYVRQNYPNFVQSLLPLDNFSIYSTNPLLISIIIATSGGGCLCGFLFIIITIDMLKMLKEVQTKVSLASFNRYKNAVTSLLAQLSTSSLLLAPLFLFVILVASQIENSHGAAEILVGIMTFHSPVNAVVLVVTTPPFRNYVLR</sequence>
<gene>
    <name evidence="2" type="ORF">L3Y34_019207</name>
</gene>
<dbReference type="PANTHER" id="PTHR45830:SF20">
    <property type="entry name" value="SERPENTINE RECEPTOR, CLASS I"/>
    <property type="match status" value="1"/>
</dbReference>
<dbReference type="Proteomes" id="UP000827892">
    <property type="component" value="Chromosome II"/>
</dbReference>
<evidence type="ECO:0008006" key="4">
    <source>
        <dbReference type="Google" id="ProtNLM"/>
    </source>
</evidence>
<protein>
    <recommendedName>
        <fullName evidence="4">G protein-coupled receptor</fullName>
    </recommendedName>
</protein>
<keyword evidence="1" id="KW-0472">Membrane</keyword>
<evidence type="ECO:0000313" key="2">
    <source>
        <dbReference type="EMBL" id="ULU07985.1"/>
    </source>
</evidence>
<dbReference type="Pfam" id="PF10327">
    <property type="entry name" value="7TM_GPCR_Sri"/>
    <property type="match status" value="1"/>
</dbReference>